<protein>
    <submittedName>
        <fullName evidence="1">Uncharacterized protein</fullName>
    </submittedName>
</protein>
<proteinExistence type="predicted"/>
<evidence type="ECO:0000313" key="1">
    <source>
        <dbReference type="EMBL" id="KKK60252.1"/>
    </source>
</evidence>
<dbReference type="EMBL" id="LAZR01063061">
    <property type="protein sequence ID" value="KKK60252.1"/>
    <property type="molecule type" value="Genomic_DNA"/>
</dbReference>
<gene>
    <name evidence="1" type="ORF">LCGC14_3026230</name>
</gene>
<organism evidence="1">
    <name type="scientific">marine sediment metagenome</name>
    <dbReference type="NCBI Taxonomy" id="412755"/>
    <lineage>
        <taxon>unclassified sequences</taxon>
        <taxon>metagenomes</taxon>
        <taxon>ecological metagenomes</taxon>
    </lineage>
</organism>
<accession>A0A0F8WTM3</accession>
<dbReference type="AlphaFoldDB" id="A0A0F8WTM3"/>
<comment type="caution">
    <text evidence="1">The sequence shown here is derived from an EMBL/GenBank/DDBJ whole genome shotgun (WGS) entry which is preliminary data.</text>
</comment>
<reference evidence="1" key="1">
    <citation type="journal article" date="2015" name="Nature">
        <title>Complex archaea that bridge the gap between prokaryotes and eukaryotes.</title>
        <authorList>
            <person name="Spang A."/>
            <person name="Saw J.H."/>
            <person name="Jorgensen S.L."/>
            <person name="Zaremba-Niedzwiedzka K."/>
            <person name="Martijn J."/>
            <person name="Lind A.E."/>
            <person name="van Eijk R."/>
            <person name="Schleper C."/>
            <person name="Guy L."/>
            <person name="Ettema T.J."/>
        </authorList>
    </citation>
    <scope>NUCLEOTIDE SEQUENCE</scope>
</reference>
<sequence>PDLTGSMFSSKATRGIIRSTLPGLIEEGFSGNKALQLYRSHGYKIRTSDFFELRRDVLGIERAAHTIQFVGLQKLPDTRKFAIPSWDLETKYMYTATYTEFDFDTGLLTKRGYSLKTNIEDTPDRIQDIMLNKLETDSPNTQLHRQNMRLVKAFRSG</sequence>
<feature type="non-terminal residue" evidence="1">
    <location>
        <position position="1"/>
    </location>
</feature>
<name>A0A0F8WTM3_9ZZZZ</name>